<dbReference type="GO" id="GO:0008276">
    <property type="term" value="F:protein methyltransferase activity"/>
    <property type="evidence" value="ECO:0007669"/>
    <property type="project" value="InterPro"/>
</dbReference>
<dbReference type="GO" id="GO:0000179">
    <property type="term" value="F:rRNA (adenine-N6,N6-)-dimethyltransferase activity"/>
    <property type="evidence" value="ECO:0007669"/>
    <property type="project" value="InterPro"/>
</dbReference>
<evidence type="ECO:0000256" key="1">
    <source>
        <dbReference type="ARBA" id="ARBA00004953"/>
    </source>
</evidence>
<accession>A0A382CBS7</accession>
<evidence type="ECO:0000313" key="7">
    <source>
        <dbReference type="EMBL" id="SVB23282.1"/>
    </source>
</evidence>
<gene>
    <name evidence="7" type="ORF">METZ01_LOCUS176136</name>
</gene>
<dbReference type="Pfam" id="PF01135">
    <property type="entry name" value="PCMT"/>
    <property type="match status" value="1"/>
</dbReference>
<evidence type="ECO:0000256" key="2">
    <source>
        <dbReference type="ARBA" id="ARBA00022573"/>
    </source>
</evidence>
<evidence type="ECO:0000256" key="3">
    <source>
        <dbReference type="ARBA" id="ARBA00022603"/>
    </source>
</evidence>
<evidence type="ECO:0000256" key="5">
    <source>
        <dbReference type="ARBA" id="ARBA00022691"/>
    </source>
</evidence>
<dbReference type="CDD" id="cd02440">
    <property type="entry name" value="AdoMet_MTases"/>
    <property type="match status" value="1"/>
</dbReference>
<dbReference type="InterPro" id="IPR020596">
    <property type="entry name" value="rRNA_Ade_Mease_Trfase_CS"/>
</dbReference>
<sequence>MQADSQRALGLPDDAFEQRRPLQGQITKREVRAVSLYSLGLKPDSVVWDIGAGTGSISVEASIIAREGAVYAVERDEESLPLLKKNLERWASPNVQIITGEAPDALKDLADPDAVFVGGS</sequence>
<dbReference type="EMBL" id="UINC01033656">
    <property type="protein sequence ID" value="SVB23282.1"/>
    <property type="molecule type" value="Genomic_DNA"/>
</dbReference>
<organism evidence="7">
    <name type="scientific">marine metagenome</name>
    <dbReference type="NCBI Taxonomy" id="408172"/>
    <lineage>
        <taxon>unclassified sequences</taxon>
        <taxon>metagenomes</taxon>
        <taxon>ecological metagenomes</taxon>
    </lineage>
</organism>
<dbReference type="NCBIfam" id="TIGR02469">
    <property type="entry name" value="CbiT"/>
    <property type="match status" value="1"/>
</dbReference>
<evidence type="ECO:0000256" key="6">
    <source>
        <dbReference type="SAM" id="MobiDB-lite"/>
    </source>
</evidence>
<comment type="pathway">
    <text evidence="1">Cofactor biosynthesis; adenosylcobalamin biosynthesis.</text>
</comment>
<dbReference type="PANTHER" id="PTHR43182">
    <property type="entry name" value="COBALT-PRECORRIN-6B C(15)-METHYLTRANSFERASE (DECARBOXYLATING)"/>
    <property type="match status" value="1"/>
</dbReference>
<keyword evidence="2" id="KW-0169">Cobalamin biosynthesis</keyword>
<protein>
    <recommendedName>
        <fullName evidence="8">Methyltransferase domain-containing protein</fullName>
    </recommendedName>
</protein>
<dbReference type="Gene3D" id="3.40.50.150">
    <property type="entry name" value="Vaccinia Virus protein VP39"/>
    <property type="match status" value="1"/>
</dbReference>
<feature type="non-terminal residue" evidence="7">
    <location>
        <position position="120"/>
    </location>
</feature>
<keyword evidence="4" id="KW-0808">Transferase</keyword>
<keyword evidence="3" id="KW-0489">Methyltransferase</keyword>
<dbReference type="GO" id="GO:0009236">
    <property type="term" value="P:cobalamin biosynthetic process"/>
    <property type="evidence" value="ECO:0007669"/>
    <property type="project" value="UniProtKB-KW"/>
</dbReference>
<dbReference type="InterPro" id="IPR014008">
    <property type="entry name" value="Cbl_synth_MTase_CbiT"/>
</dbReference>
<reference evidence="7" key="1">
    <citation type="submission" date="2018-05" db="EMBL/GenBank/DDBJ databases">
        <authorList>
            <person name="Lanie J.A."/>
            <person name="Ng W.-L."/>
            <person name="Kazmierczak K.M."/>
            <person name="Andrzejewski T.M."/>
            <person name="Davidsen T.M."/>
            <person name="Wayne K.J."/>
            <person name="Tettelin H."/>
            <person name="Glass J.I."/>
            <person name="Rusch D."/>
            <person name="Podicherti R."/>
            <person name="Tsui H.-C.T."/>
            <person name="Winkler M.E."/>
        </authorList>
    </citation>
    <scope>NUCLEOTIDE SEQUENCE</scope>
</reference>
<evidence type="ECO:0008006" key="8">
    <source>
        <dbReference type="Google" id="ProtNLM"/>
    </source>
</evidence>
<feature type="region of interest" description="Disordered" evidence="6">
    <location>
        <begin position="1"/>
        <end position="22"/>
    </location>
</feature>
<dbReference type="SUPFAM" id="SSF53335">
    <property type="entry name" value="S-adenosyl-L-methionine-dependent methyltransferases"/>
    <property type="match status" value="1"/>
</dbReference>
<proteinExistence type="predicted"/>
<dbReference type="InterPro" id="IPR029063">
    <property type="entry name" value="SAM-dependent_MTases_sf"/>
</dbReference>
<dbReference type="InterPro" id="IPR050714">
    <property type="entry name" value="Cobalamin_biosynth_MTase"/>
</dbReference>
<dbReference type="PANTHER" id="PTHR43182:SF1">
    <property type="entry name" value="COBALT-PRECORRIN-7 C(5)-METHYLTRANSFERASE"/>
    <property type="match status" value="1"/>
</dbReference>
<keyword evidence="5" id="KW-0949">S-adenosyl-L-methionine</keyword>
<name>A0A382CBS7_9ZZZZ</name>
<dbReference type="AlphaFoldDB" id="A0A382CBS7"/>
<dbReference type="PROSITE" id="PS01131">
    <property type="entry name" value="RRNA_A_DIMETH"/>
    <property type="match status" value="1"/>
</dbReference>
<evidence type="ECO:0000256" key="4">
    <source>
        <dbReference type="ARBA" id="ARBA00022679"/>
    </source>
</evidence>